<dbReference type="EMBL" id="QLMJ01000001">
    <property type="protein sequence ID" value="RAK43473.1"/>
    <property type="molecule type" value="Genomic_DNA"/>
</dbReference>
<name>A0A327ZLA2_9ACTN</name>
<organism evidence="1 2">
    <name type="scientific">Actinoplanes lutulentus</name>
    <dbReference type="NCBI Taxonomy" id="1287878"/>
    <lineage>
        <taxon>Bacteria</taxon>
        <taxon>Bacillati</taxon>
        <taxon>Actinomycetota</taxon>
        <taxon>Actinomycetes</taxon>
        <taxon>Micromonosporales</taxon>
        <taxon>Micromonosporaceae</taxon>
        <taxon>Actinoplanes</taxon>
    </lineage>
</organism>
<keyword evidence="2" id="KW-1185">Reference proteome</keyword>
<proteinExistence type="predicted"/>
<sequence length="43" mass="4951">MRLGFYRKDYAVVHLPDGTPTTQRVIFVRGPDGSVKWLRFGGR</sequence>
<gene>
    <name evidence="1" type="ORF">B0I29_101603</name>
</gene>
<dbReference type="AlphaFoldDB" id="A0A327ZLA2"/>
<accession>A0A327ZLA2</accession>
<dbReference type="Proteomes" id="UP000249341">
    <property type="component" value="Unassembled WGS sequence"/>
</dbReference>
<comment type="caution">
    <text evidence="1">The sequence shown here is derived from an EMBL/GenBank/DDBJ whole genome shotgun (WGS) entry which is preliminary data.</text>
</comment>
<evidence type="ECO:0000313" key="1">
    <source>
        <dbReference type="EMBL" id="RAK43473.1"/>
    </source>
</evidence>
<evidence type="ECO:0000313" key="2">
    <source>
        <dbReference type="Proteomes" id="UP000249341"/>
    </source>
</evidence>
<protein>
    <submittedName>
        <fullName evidence="1">Uncharacterized protein</fullName>
    </submittedName>
</protein>
<reference evidence="1 2" key="1">
    <citation type="submission" date="2018-06" db="EMBL/GenBank/DDBJ databases">
        <title>Genomic Encyclopedia of Type Strains, Phase III (KMG-III): the genomes of soil and plant-associated and newly described type strains.</title>
        <authorList>
            <person name="Whitman W."/>
        </authorList>
    </citation>
    <scope>NUCLEOTIDE SEQUENCE [LARGE SCALE GENOMIC DNA]</scope>
    <source>
        <strain evidence="1 2">CGMCC 4.7090</strain>
    </source>
</reference>